<reference evidence="1 2" key="1">
    <citation type="submission" date="2020-09" db="EMBL/GenBank/DDBJ databases">
        <title>De no assembly of potato wild relative species, Solanum commersonii.</title>
        <authorList>
            <person name="Cho K."/>
        </authorList>
    </citation>
    <scope>NUCLEOTIDE SEQUENCE [LARGE SCALE GENOMIC DNA]</scope>
    <source>
        <strain evidence="1">LZ3.2</strain>
        <tissue evidence="1">Leaf</tissue>
    </source>
</reference>
<proteinExistence type="predicted"/>
<accession>A0A9J6AYZ1</accession>
<dbReference type="AlphaFoldDB" id="A0A9J6AYZ1"/>
<evidence type="ECO:0000313" key="1">
    <source>
        <dbReference type="EMBL" id="KAG5629797.1"/>
    </source>
</evidence>
<evidence type="ECO:0000313" key="2">
    <source>
        <dbReference type="Proteomes" id="UP000824120"/>
    </source>
</evidence>
<dbReference type="EMBL" id="JACXVP010000001">
    <property type="protein sequence ID" value="KAG5629797.1"/>
    <property type="molecule type" value="Genomic_DNA"/>
</dbReference>
<sequence length="47" mass="5614">MLDQSIMEIILLCKFKLFKERYYCSIQAIMKWCGLTKSSYDATILSW</sequence>
<protein>
    <submittedName>
        <fullName evidence="1">Uncharacterized protein</fullName>
    </submittedName>
</protein>
<name>A0A9J6AYZ1_SOLCO</name>
<keyword evidence="2" id="KW-1185">Reference proteome</keyword>
<organism evidence="1 2">
    <name type="scientific">Solanum commersonii</name>
    <name type="common">Commerson's wild potato</name>
    <name type="synonym">Commerson's nightshade</name>
    <dbReference type="NCBI Taxonomy" id="4109"/>
    <lineage>
        <taxon>Eukaryota</taxon>
        <taxon>Viridiplantae</taxon>
        <taxon>Streptophyta</taxon>
        <taxon>Embryophyta</taxon>
        <taxon>Tracheophyta</taxon>
        <taxon>Spermatophyta</taxon>
        <taxon>Magnoliopsida</taxon>
        <taxon>eudicotyledons</taxon>
        <taxon>Gunneridae</taxon>
        <taxon>Pentapetalae</taxon>
        <taxon>asterids</taxon>
        <taxon>lamiids</taxon>
        <taxon>Solanales</taxon>
        <taxon>Solanaceae</taxon>
        <taxon>Solanoideae</taxon>
        <taxon>Solaneae</taxon>
        <taxon>Solanum</taxon>
    </lineage>
</organism>
<comment type="caution">
    <text evidence="1">The sequence shown here is derived from an EMBL/GenBank/DDBJ whole genome shotgun (WGS) entry which is preliminary data.</text>
</comment>
<gene>
    <name evidence="1" type="ORF">H5410_001514</name>
</gene>
<dbReference type="Proteomes" id="UP000824120">
    <property type="component" value="Chromosome 1"/>
</dbReference>